<evidence type="ECO:0000256" key="1">
    <source>
        <dbReference type="SAM" id="MobiDB-lite"/>
    </source>
</evidence>
<feature type="region of interest" description="Disordered" evidence="1">
    <location>
        <begin position="40"/>
        <end position="68"/>
    </location>
</feature>
<dbReference type="InParanoid" id="A3LYD8"/>
<dbReference type="KEGG" id="pic:PICST_33138"/>
<keyword evidence="3" id="KW-1185">Reference proteome</keyword>
<protein>
    <submittedName>
        <fullName evidence="2">Uncharacterized protein</fullName>
    </submittedName>
</protein>
<reference evidence="2 3" key="1">
    <citation type="journal article" date="2007" name="Nat. Biotechnol.">
        <title>Genome sequence of the lignocellulose-bioconverting and xylose-fermenting yeast Pichia stipitis.</title>
        <authorList>
            <person name="Jeffries T.W."/>
            <person name="Grigoriev I.V."/>
            <person name="Grimwood J."/>
            <person name="Laplaza J.M."/>
            <person name="Aerts A."/>
            <person name="Salamov A."/>
            <person name="Schmutz J."/>
            <person name="Lindquist E."/>
            <person name="Dehal P."/>
            <person name="Shapiro H."/>
            <person name="Jin Y.S."/>
            <person name="Passoth V."/>
            <person name="Richardson P.M."/>
        </authorList>
    </citation>
    <scope>NUCLEOTIDE SEQUENCE [LARGE SCALE GENOMIC DNA]</scope>
    <source>
        <strain evidence="3">ATCC 58785 / CBS 6054 / NBRC 10063 / NRRL Y-11545</strain>
    </source>
</reference>
<feature type="region of interest" description="Disordered" evidence="1">
    <location>
        <begin position="210"/>
        <end position="229"/>
    </location>
</feature>
<feature type="compositionally biased region" description="Polar residues" evidence="1">
    <location>
        <begin position="40"/>
        <end position="60"/>
    </location>
</feature>
<dbReference type="RefSeq" id="XP_001385994.2">
    <property type="nucleotide sequence ID" value="XM_001385957.1"/>
</dbReference>
<dbReference type="HOGENOM" id="CLU_1210227_0_0_1"/>
<name>A3LYD8_PICST</name>
<evidence type="ECO:0000313" key="2">
    <source>
        <dbReference type="EMBL" id="ABN67965.2"/>
    </source>
</evidence>
<dbReference type="Proteomes" id="UP000002258">
    <property type="component" value="Chromosome 6"/>
</dbReference>
<sequence length="229" mass="25751">MSSTSSIFSVGYRKVPDAFHVSPTRGLSLISPTRNKNVLDSRSQMGSAKKTNNKYINSDANEPRSAVRNNIDSDNYDRIVESNIGLDTAVSSQRIHDSLQTLYELTVSSINLSQKQKEAIVELVLSLQSFVDGIEKQEIGQDNERPISIQVVRTIESIHNLITFSSSITTEEVDKDEPRNHYFHDLSVNLSPSISTRSFYDESIAVRMPFPTKTKENTQDSDSEFEDEL</sequence>
<dbReference type="AlphaFoldDB" id="A3LYD8"/>
<organism evidence="2 3">
    <name type="scientific">Scheffersomyces stipitis (strain ATCC 58785 / CBS 6054 / NBRC 10063 / NRRL Y-11545)</name>
    <name type="common">Yeast</name>
    <name type="synonym">Pichia stipitis</name>
    <dbReference type="NCBI Taxonomy" id="322104"/>
    <lineage>
        <taxon>Eukaryota</taxon>
        <taxon>Fungi</taxon>
        <taxon>Dikarya</taxon>
        <taxon>Ascomycota</taxon>
        <taxon>Saccharomycotina</taxon>
        <taxon>Pichiomycetes</taxon>
        <taxon>Debaryomycetaceae</taxon>
        <taxon>Scheffersomyces</taxon>
    </lineage>
</organism>
<dbReference type="GeneID" id="4840208"/>
<proteinExistence type="predicted"/>
<gene>
    <name evidence="2" type="ORF">PICST_33138</name>
</gene>
<dbReference type="EMBL" id="CP000500">
    <property type="protein sequence ID" value="ABN67965.2"/>
    <property type="molecule type" value="Genomic_DNA"/>
</dbReference>
<evidence type="ECO:0000313" key="3">
    <source>
        <dbReference type="Proteomes" id="UP000002258"/>
    </source>
</evidence>
<feature type="compositionally biased region" description="Acidic residues" evidence="1">
    <location>
        <begin position="219"/>
        <end position="229"/>
    </location>
</feature>
<accession>A3LYD8</accession>